<reference evidence="10" key="1">
    <citation type="journal article" date="2014" name="Int. J. Syst. Evol. Microbiol.">
        <title>Complete genome sequence of Corynebacterium casei LMG S-19264T (=DSM 44701T), isolated from a smear-ripened cheese.</title>
        <authorList>
            <consortium name="US DOE Joint Genome Institute (JGI-PGF)"/>
            <person name="Walter F."/>
            <person name="Albersmeier A."/>
            <person name="Kalinowski J."/>
            <person name="Ruckert C."/>
        </authorList>
    </citation>
    <scope>NUCLEOTIDE SEQUENCE</scope>
    <source>
        <strain evidence="10">KCTC 32513</strain>
    </source>
</reference>
<feature type="transmembrane region" description="Helical" evidence="9">
    <location>
        <begin position="323"/>
        <end position="346"/>
    </location>
</feature>
<reference evidence="10" key="2">
    <citation type="submission" date="2020-09" db="EMBL/GenBank/DDBJ databases">
        <authorList>
            <person name="Sun Q."/>
            <person name="Kim S."/>
        </authorList>
    </citation>
    <scope>NUCLEOTIDE SEQUENCE</scope>
    <source>
        <strain evidence="10">KCTC 32513</strain>
    </source>
</reference>
<evidence type="ECO:0000256" key="6">
    <source>
        <dbReference type="ARBA" id="ARBA00022989"/>
    </source>
</evidence>
<comment type="subcellular location">
    <subcellularLocation>
        <location evidence="1">Cell membrane</location>
        <topology evidence="1">Multi-pass membrane protein</topology>
    </subcellularLocation>
</comment>
<feature type="transmembrane region" description="Helical" evidence="9">
    <location>
        <begin position="176"/>
        <end position="199"/>
    </location>
</feature>
<protein>
    <submittedName>
        <fullName evidence="10">Trk system potassium uptake protein</fullName>
    </submittedName>
</protein>
<organism evidence="10 11">
    <name type="scientific">Algimonas arctica</name>
    <dbReference type="NCBI Taxonomy" id="1479486"/>
    <lineage>
        <taxon>Bacteria</taxon>
        <taxon>Pseudomonadati</taxon>
        <taxon>Pseudomonadota</taxon>
        <taxon>Alphaproteobacteria</taxon>
        <taxon>Maricaulales</taxon>
        <taxon>Robiginitomaculaceae</taxon>
        <taxon>Algimonas</taxon>
    </lineage>
</organism>
<feature type="transmembrane region" description="Helical" evidence="9">
    <location>
        <begin position="389"/>
        <end position="412"/>
    </location>
</feature>
<feature type="transmembrane region" description="Helical" evidence="9">
    <location>
        <begin position="278"/>
        <end position="303"/>
    </location>
</feature>
<dbReference type="EMBL" id="BMZH01000001">
    <property type="protein sequence ID" value="GHA81817.1"/>
    <property type="molecule type" value="Genomic_DNA"/>
</dbReference>
<comment type="similarity">
    <text evidence="2">Belongs to the TrkH potassium transport family.</text>
</comment>
<dbReference type="GO" id="GO:0030001">
    <property type="term" value="P:metal ion transport"/>
    <property type="evidence" value="ECO:0007669"/>
    <property type="project" value="UniProtKB-ARBA"/>
</dbReference>
<keyword evidence="4" id="KW-1003">Cell membrane</keyword>
<evidence type="ECO:0000256" key="9">
    <source>
        <dbReference type="SAM" id="Phobius"/>
    </source>
</evidence>
<keyword evidence="6 9" id="KW-1133">Transmembrane helix</keyword>
<keyword evidence="11" id="KW-1185">Reference proteome</keyword>
<feature type="transmembrane region" description="Helical" evidence="9">
    <location>
        <begin position="132"/>
        <end position="155"/>
    </location>
</feature>
<evidence type="ECO:0000256" key="4">
    <source>
        <dbReference type="ARBA" id="ARBA00022475"/>
    </source>
</evidence>
<dbReference type="PANTHER" id="PTHR32024:SF2">
    <property type="entry name" value="TRK SYSTEM POTASSIUM UPTAKE PROTEIN TRKG-RELATED"/>
    <property type="match status" value="1"/>
</dbReference>
<evidence type="ECO:0000256" key="3">
    <source>
        <dbReference type="ARBA" id="ARBA00022448"/>
    </source>
</evidence>
<keyword evidence="3" id="KW-0813">Transport</keyword>
<dbReference type="AlphaFoldDB" id="A0A8J3CPF1"/>
<feature type="transmembrane region" description="Helical" evidence="9">
    <location>
        <begin position="451"/>
        <end position="473"/>
    </location>
</feature>
<gene>
    <name evidence="10" type="primary">trkH</name>
    <name evidence="10" type="ORF">GCM10009069_01110</name>
</gene>
<sequence>MRIVKIFLWLGYALLSSAALMMLTAVVALFLLEVTEAGLMAILALVSALVGALMITASYKASSKESASEAILFLILFWVVVPIICSFPFYVLGATSSPVTAVFEGVSAMTTTGASSLDPDALPRTLLFWRSLLQFFGGVSAAIFAVVILAALNLTGTGIHRSALFTFRTGELFKRILGVGQLVSAIYLFFASIGFVLMVMGGTETFTAICLALSGVSTGGLQPFGGPLSTVLSPFSAVVLAVLCLSGAFNVSVLWDVLRLRRWQPFLRIFTHVEHRGLFTIAGLLTLATVVFASVYNLGPAILDSLYFVSSAGYRYDVISLDMVPAPILIATALIGGSALSTAGGIKVIRLLLLFRHLGTDVARLSHPSRVKPIQFRGQMIEDNEFLSIWMYFFGYSIGFAVGALTLAAAGLDLQDALATSAASLANVGPLLDMTLPSSGLRYQDFTPMQMTLSALLMLAGRVEVLVVLSLIIPSTWRQ</sequence>
<feature type="transmembrane region" description="Helical" evidence="9">
    <location>
        <begin position="38"/>
        <end position="59"/>
    </location>
</feature>
<evidence type="ECO:0000256" key="5">
    <source>
        <dbReference type="ARBA" id="ARBA00022692"/>
    </source>
</evidence>
<evidence type="ECO:0000256" key="8">
    <source>
        <dbReference type="ARBA" id="ARBA00023136"/>
    </source>
</evidence>
<dbReference type="InterPro" id="IPR003445">
    <property type="entry name" value="Cat_transpt"/>
</dbReference>
<feature type="transmembrane region" description="Helical" evidence="9">
    <location>
        <begin position="235"/>
        <end position="258"/>
    </location>
</feature>
<keyword evidence="8 9" id="KW-0472">Membrane</keyword>
<evidence type="ECO:0000256" key="1">
    <source>
        <dbReference type="ARBA" id="ARBA00004651"/>
    </source>
</evidence>
<keyword evidence="7" id="KW-0406">Ion transport</keyword>
<accession>A0A8J3CPF1</accession>
<evidence type="ECO:0000256" key="7">
    <source>
        <dbReference type="ARBA" id="ARBA00023065"/>
    </source>
</evidence>
<dbReference type="RefSeq" id="WP_189494280.1">
    <property type="nucleotide sequence ID" value="NZ_BMZH01000001.1"/>
</dbReference>
<comment type="caution">
    <text evidence="10">The sequence shown here is derived from an EMBL/GenBank/DDBJ whole genome shotgun (WGS) entry which is preliminary data.</text>
</comment>
<proteinExistence type="inferred from homology"/>
<evidence type="ECO:0000256" key="2">
    <source>
        <dbReference type="ARBA" id="ARBA00009137"/>
    </source>
</evidence>
<feature type="transmembrane region" description="Helical" evidence="9">
    <location>
        <begin position="7"/>
        <end position="32"/>
    </location>
</feature>
<feature type="transmembrane region" description="Helical" evidence="9">
    <location>
        <begin position="71"/>
        <end position="91"/>
    </location>
</feature>
<dbReference type="GO" id="GO:0008324">
    <property type="term" value="F:monoatomic cation transmembrane transporter activity"/>
    <property type="evidence" value="ECO:0007669"/>
    <property type="project" value="InterPro"/>
</dbReference>
<dbReference type="PANTHER" id="PTHR32024">
    <property type="entry name" value="TRK SYSTEM POTASSIUM UPTAKE PROTEIN TRKG-RELATED"/>
    <property type="match status" value="1"/>
</dbReference>
<name>A0A8J3CPF1_9PROT</name>
<evidence type="ECO:0000313" key="11">
    <source>
        <dbReference type="Proteomes" id="UP000634004"/>
    </source>
</evidence>
<dbReference type="Pfam" id="PF02386">
    <property type="entry name" value="TrkH"/>
    <property type="match status" value="1"/>
</dbReference>
<dbReference type="GO" id="GO:0005886">
    <property type="term" value="C:plasma membrane"/>
    <property type="evidence" value="ECO:0007669"/>
    <property type="project" value="UniProtKB-SubCell"/>
</dbReference>
<keyword evidence="5 9" id="KW-0812">Transmembrane</keyword>
<evidence type="ECO:0000313" key="10">
    <source>
        <dbReference type="EMBL" id="GHA81817.1"/>
    </source>
</evidence>
<dbReference type="Proteomes" id="UP000634004">
    <property type="component" value="Unassembled WGS sequence"/>
</dbReference>